<feature type="transmembrane region" description="Helical" evidence="1">
    <location>
        <begin position="26"/>
        <end position="48"/>
    </location>
</feature>
<proteinExistence type="predicted"/>
<organism evidence="2 3">
    <name type="scientific">Brassica rapa subsp. trilocularis</name>
    <dbReference type="NCBI Taxonomy" id="1813537"/>
    <lineage>
        <taxon>Eukaryota</taxon>
        <taxon>Viridiplantae</taxon>
        <taxon>Streptophyta</taxon>
        <taxon>Embryophyta</taxon>
        <taxon>Tracheophyta</taxon>
        <taxon>Spermatophyta</taxon>
        <taxon>Magnoliopsida</taxon>
        <taxon>eudicotyledons</taxon>
        <taxon>Gunneridae</taxon>
        <taxon>Pentapetalae</taxon>
        <taxon>rosids</taxon>
        <taxon>malvids</taxon>
        <taxon>Brassicales</taxon>
        <taxon>Brassicaceae</taxon>
        <taxon>Brassiceae</taxon>
        <taxon>Brassica</taxon>
    </lineage>
</organism>
<keyword evidence="1" id="KW-0472">Membrane</keyword>
<keyword evidence="3" id="KW-1185">Reference proteome</keyword>
<dbReference type="PANTHER" id="PTHR11692">
    <property type="entry name" value="BIFUNCTIONAL PURINE BIOSYNTHESIS PROTEIN PURH"/>
    <property type="match status" value="1"/>
</dbReference>
<evidence type="ECO:0000313" key="2">
    <source>
        <dbReference type="EMBL" id="KAG5401990.1"/>
    </source>
</evidence>
<dbReference type="SUPFAM" id="SSF53927">
    <property type="entry name" value="Cytidine deaminase-like"/>
    <property type="match status" value="1"/>
</dbReference>
<evidence type="ECO:0000313" key="3">
    <source>
        <dbReference type="Proteomes" id="UP000823674"/>
    </source>
</evidence>
<dbReference type="Proteomes" id="UP000823674">
    <property type="component" value="Chromosome A04"/>
</dbReference>
<reference evidence="2 3" key="1">
    <citation type="submission" date="2021-03" db="EMBL/GenBank/DDBJ databases">
        <authorList>
            <person name="King G.J."/>
            <person name="Bancroft I."/>
            <person name="Baten A."/>
            <person name="Bloomfield J."/>
            <person name="Borpatragohain P."/>
            <person name="He Z."/>
            <person name="Irish N."/>
            <person name="Irwin J."/>
            <person name="Liu K."/>
            <person name="Mauleon R.P."/>
            <person name="Moore J."/>
            <person name="Morris R."/>
            <person name="Ostergaard L."/>
            <person name="Wang B."/>
            <person name="Wells R."/>
        </authorList>
    </citation>
    <scope>NUCLEOTIDE SEQUENCE [LARGE SCALE GENOMIC DNA]</scope>
    <source>
        <strain evidence="2">R-o-18</strain>
        <tissue evidence="2">Leaf</tissue>
    </source>
</reference>
<comment type="caution">
    <text evidence="2">The sequence shown here is derived from an EMBL/GenBank/DDBJ whole genome shotgun (WGS) entry which is preliminary data.</text>
</comment>
<keyword evidence="1" id="KW-0812">Transmembrane</keyword>
<dbReference type="InterPro" id="IPR002695">
    <property type="entry name" value="PurH-like"/>
</dbReference>
<dbReference type="InterPro" id="IPR016193">
    <property type="entry name" value="Cytidine_deaminase-like"/>
</dbReference>
<keyword evidence="1" id="KW-1133">Transmembrane helix</keyword>
<dbReference type="PANTHER" id="PTHR11692:SF0">
    <property type="entry name" value="BIFUNCTIONAL PURINE BIOSYNTHESIS PROTEIN ATIC"/>
    <property type="match status" value="1"/>
</dbReference>
<evidence type="ECO:0000256" key="1">
    <source>
        <dbReference type="SAM" id="Phobius"/>
    </source>
</evidence>
<dbReference type="Gene3D" id="3.40.140.20">
    <property type="match status" value="1"/>
</dbReference>
<name>A0ABQ7MTS3_BRACM</name>
<dbReference type="EMBL" id="JADBGQ010000004">
    <property type="protein sequence ID" value="KAG5401990.1"/>
    <property type="molecule type" value="Genomic_DNA"/>
</dbReference>
<dbReference type="InterPro" id="IPR024051">
    <property type="entry name" value="AICAR_Tfase_dup_dom_sf"/>
</dbReference>
<gene>
    <name evidence="2" type="primary">A04g507530.1_BraROA</name>
    <name evidence="2" type="ORF">IGI04_016597</name>
</gene>
<sequence length="207" mass="23041">MFHLAWCKASPDKKDLVTLGNGLQELGYTIVSIGGTATTSTWMILLSLDQLPRTTKTFSLSSIQMIIKLFWSISKGGQSDQQFRRNTPKGLEVLKGKSKTLRILEAKKNDQGKLSLRQVGGGWLCQDFDDITPEDDQFQLCLAWKDAVEEACERGIGAIAEPGGNIRDQDNKYGVSLLFTNVRHISAIDDGSLQFCSYKDFQETLKT</sequence>
<protein>
    <submittedName>
        <fullName evidence="2">Uncharacterized protein</fullName>
    </submittedName>
</protein>
<accession>A0ABQ7MTS3</accession>